<keyword evidence="3" id="KW-1185">Reference proteome</keyword>
<name>A0ABR0N3D5_GOSAR</name>
<evidence type="ECO:0000259" key="1">
    <source>
        <dbReference type="Pfam" id="PF14111"/>
    </source>
</evidence>
<protein>
    <recommendedName>
        <fullName evidence="1">DUF4283 domain-containing protein</fullName>
    </recommendedName>
</protein>
<dbReference type="InterPro" id="IPR040256">
    <property type="entry name" value="At4g02000-like"/>
</dbReference>
<dbReference type="PANTHER" id="PTHR31286">
    <property type="entry name" value="GLYCINE-RICH CELL WALL STRUCTURAL PROTEIN 1.8-LIKE"/>
    <property type="match status" value="1"/>
</dbReference>
<reference evidence="2 3" key="1">
    <citation type="submission" date="2023-03" db="EMBL/GenBank/DDBJ databases">
        <title>WGS of Gossypium arboreum.</title>
        <authorList>
            <person name="Yu D."/>
        </authorList>
    </citation>
    <scope>NUCLEOTIDE SEQUENCE [LARGE SCALE GENOMIC DNA]</scope>
    <source>
        <tissue evidence="2">Leaf</tissue>
    </source>
</reference>
<dbReference type="Proteomes" id="UP001358586">
    <property type="component" value="Chromosome 11"/>
</dbReference>
<dbReference type="EMBL" id="JARKNE010000011">
    <property type="protein sequence ID" value="KAK5785077.1"/>
    <property type="molecule type" value="Genomic_DNA"/>
</dbReference>
<feature type="domain" description="DUF4283" evidence="1">
    <location>
        <begin position="9"/>
        <end position="86"/>
    </location>
</feature>
<accession>A0ABR0N3D5</accession>
<dbReference type="Pfam" id="PF14111">
    <property type="entry name" value="DUF4283"/>
    <property type="match status" value="1"/>
</dbReference>
<gene>
    <name evidence="2" type="ORF">PVK06_039622</name>
</gene>
<sequence length="138" mass="16272">MLLKNMMTTVVVKLLGRNLAYSILHNQIFSLWKPSHSFYLMDIENDYFLVKFQSKEDYEMVLTQGLWIVFGQYRTVQPWSQNFNPLQPFPNSIMAWVCLLGLSGVLYKRQIWEEIGSLIGKVAKFDFKMDYGSMRHFA</sequence>
<evidence type="ECO:0000313" key="3">
    <source>
        <dbReference type="Proteomes" id="UP001358586"/>
    </source>
</evidence>
<dbReference type="InterPro" id="IPR025558">
    <property type="entry name" value="DUF4283"/>
</dbReference>
<comment type="caution">
    <text evidence="2">The sequence shown here is derived from an EMBL/GenBank/DDBJ whole genome shotgun (WGS) entry which is preliminary data.</text>
</comment>
<dbReference type="PANTHER" id="PTHR31286:SF173">
    <property type="entry name" value="DUF4283 DOMAIN-CONTAINING PROTEIN"/>
    <property type="match status" value="1"/>
</dbReference>
<proteinExistence type="predicted"/>
<evidence type="ECO:0000313" key="2">
    <source>
        <dbReference type="EMBL" id="KAK5785077.1"/>
    </source>
</evidence>
<organism evidence="2 3">
    <name type="scientific">Gossypium arboreum</name>
    <name type="common">Tree cotton</name>
    <name type="synonym">Gossypium nanking</name>
    <dbReference type="NCBI Taxonomy" id="29729"/>
    <lineage>
        <taxon>Eukaryota</taxon>
        <taxon>Viridiplantae</taxon>
        <taxon>Streptophyta</taxon>
        <taxon>Embryophyta</taxon>
        <taxon>Tracheophyta</taxon>
        <taxon>Spermatophyta</taxon>
        <taxon>Magnoliopsida</taxon>
        <taxon>eudicotyledons</taxon>
        <taxon>Gunneridae</taxon>
        <taxon>Pentapetalae</taxon>
        <taxon>rosids</taxon>
        <taxon>malvids</taxon>
        <taxon>Malvales</taxon>
        <taxon>Malvaceae</taxon>
        <taxon>Malvoideae</taxon>
        <taxon>Gossypium</taxon>
    </lineage>
</organism>